<evidence type="ECO:0000259" key="8">
    <source>
        <dbReference type="Pfam" id="PF02771"/>
    </source>
</evidence>
<evidence type="ECO:0000256" key="2">
    <source>
        <dbReference type="ARBA" id="ARBA00009347"/>
    </source>
</evidence>
<feature type="domain" description="Acyl-CoA oxidase/dehydrogenase middle" evidence="7">
    <location>
        <begin position="125"/>
        <end position="219"/>
    </location>
</feature>
<dbReference type="Pfam" id="PF02770">
    <property type="entry name" value="Acyl-CoA_dh_M"/>
    <property type="match status" value="1"/>
</dbReference>
<feature type="domain" description="Acyl-CoA dehydrogenase/oxidase N-terminal" evidence="8">
    <location>
        <begin position="8"/>
        <end position="120"/>
    </location>
</feature>
<dbReference type="InterPro" id="IPR036250">
    <property type="entry name" value="AcylCo_DH-like_C"/>
</dbReference>
<keyword evidence="3 5" id="KW-0285">Flavoprotein</keyword>
<evidence type="ECO:0000313" key="10">
    <source>
        <dbReference type="Proteomes" id="UP000604066"/>
    </source>
</evidence>
<dbReference type="PROSITE" id="PS00072">
    <property type="entry name" value="ACYL_COA_DH_1"/>
    <property type="match status" value="1"/>
</dbReference>
<dbReference type="Pfam" id="PF00441">
    <property type="entry name" value="Acyl-CoA_dh_1"/>
    <property type="match status" value="1"/>
</dbReference>
<sequence>MMHEHLWTETQKKLRDEVRDFVKWVPKELLVAMDEDRVQYPREFLVEAGKRNLLGLRFPKKYGGRGLGWQEEYIALEEIGVLGTSLACLYSLVSIVGEAINTFGTEEQKEKYLKPTLAGKMFTAEALTEPRGGSDFFGATTYAKKEGDYYILNGQKRFVVGAEGADYFFVYAKTDPDAPPHKSLSAFIVERGPGVEVGYVYGLLGTRGGGAGRIVFNNVRVPRENLVGKENGAAEIFYQMMVPERMTSAIGAIGLAAGALDIAARYSTRRKAFGRKIREFQGVSFKIAESLTELDAARALTYMTARLIDQGVEPSEQRRLVSEAKKFATEMAWRVTNNAMQVMGGIGYTNIYPIEKMVRDSRILMIWTGTSEIMNLIIQHEYYKKLQEKSMAGRNLEKDAKEADRVEEKIYE</sequence>
<dbReference type="EMBL" id="JACCBS010000001">
    <property type="protein sequence ID" value="NYE56749.1"/>
    <property type="molecule type" value="Genomic_DNA"/>
</dbReference>
<reference evidence="9 10" key="1">
    <citation type="submission" date="2020-07" db="EMBL/GenBank/DDBJ databases">
        <title>Genomic Encyclopedia of Type Strains, Phase III (KMG-III): the genomes of soil and plant-associated and newly described type strains.</title>
        <authorList>
            <person name="Whitman W."/>
        </authorList>
    </citation>
    <scope>NUCLEOTIDE SEQUENCE [LARGE SCALE GENOMIC DNA]</scope>
    <source>
        <strain evidence="9 10">DSM 11255</strain>
    </source>
</reference>
<dbReference type="PANTHER" id="PTHR43884">
    <property type="entry name" value="ACYL-COA DEHYDROGENASE"/>
    <property type="match status" value="1"/>
</dbReference>
<accession>A0ABX2R6E4</accession>
<dbReference type="InterPro" id="IPR013786">
    <property type="entry name" value="AcylCoA_DH/ox_N"/>
</dbReference>
<dbReference type="InterPro" id="IPR009100">
    <property type="entry name" value="AcylCoA_DH/oxidase_NM_dom_sf"/>
</dbReference>
<dbReference type="Gene3D" id="1.20.140.10">
    <property type="entry name" value="Butyryl-CoA Dehydrogenase, subunit A, domain 3"/>
    <property type="match status" value="1"/>
</dbReference>
<evidence type="ECO:0000256" key="4">
    <source>
        <dbReference type="ARBA" id="ARBA00022827"/>
    </source>
</evidence>
<dbReference type="PANTHER" id="PTHR43884:SF12">
    <property type="entry name" value="ISOVALERYL-COA DEHYDROGENASE, MITOCHONDRIAL-RELATED"/>
    <property type="match status" value="1"/>
</dbReference>
<dbReference type="InterPro" id="IPR037069">
    <property type="entry name" value="AcylCoA_DH/ox_N_sf"/>
</dbReference>
<organism evidence="9 10">
    <name type="scientific">Carboxydothermus ferrireducens DSM 11255</name>
    <dbReference type="NCBI Taxonomy" id="1119529"/>
    <lineage>
        <taxon>Bacteria</taxon>
        <taxon>Bacillati</taxon>
        <taxon>Bacillota</taxon>
        <taxon>Clostridia</taxon>
        <taxon>Thermoanaerobacterales</taxon>
        <taxon>Thermoanaerobacteraceae</taxon>
        <taxon>Carboxydothermus</taxon>
    </lineage>
</organism>
<dbReference type="InterPro" id="IPR006091">
    <property type="entry name" value="Acyl-CoA_Oxase/DH_mid-dom"/>
</dbReference>
<evidence type="ECO:0000259" key="7">
    <source>
        <dbReference type="Pfam" id="PF02770"/>
    </source>
</evidence>
<evidence type="ECO:0000256" key="1">
    <source>
        <dbReference type="ARBA" id="ARBA00001974"/>
    </source>
</evidence>
<dbReference type="InterPro" id="IPR006089">
    <property type="entry name" value="Acyl-CoA_DH_CS"/>
</dbReference>
<keyword evidence="10" id="KW-1185">Reference proteome</keyword>
<gene>
    <name evidence="9" type="ORF">HDG70_000455</name>
</gene>
<evidence type="ECO:0000259" key="6">
    <source>
        <dbReference type="Pfam" id="PF00441"/>
    </source>
</evidence>
<keyword evidence="4 5" id="KW-0274">FAD</keyword>
<protein>
    <recommendedName>
        <fullName evidence="11">Acyl-CoA dehydrogenase</fullName>
    </recommendedName>
</protein>
<comment type="cofactor">
    <cofactor evidence="1 5">
        <name>FAD</name>
        <dbReference type="ChEBI" id="CHEBI:57692"/>
    </cofactor>
</comment>
<dbReference type="InterPro" id="IPR046373">
    <property type="entry name" value="Acyl-CoA_Oxase/DH_mid-dom_sf"/>
</dbReference>
<dbReference type="Gene3D" id="1.10.540.10">
    <property type="entry name" value="Acyl-CoA dehydrogenase/oxidase, N-terminal domain"/>
    <property type="match status" value="1"/>
</dbReference>
<evidence type="ECO:0008006" key="11">
    <source>
        <dbReference type="Google" id="ProtNLM"/>
    </source>
</evidence>
<dbReference type="Pfam" id="PF02771">
    <property type="entry name" value="Acyl-CoA_dh_N"/>
    <property type="match status" value="1"/>
</dbReference>
<evidence type="ECO:0000256" key="3">
    <source>
        <dbReference type="ARBA" id="ARBA00022630"/>
    </source>
</evidence>
<comment type="caution">
    <text evidence="9">The sequence shown here is derived from an EMBL/GenBank/DDBJ whole genome shotgun (WGS) entry which is preliminary data.</text>
</comment>
<name>A0ABX2R6E4_9THEO</name>
<keyword evidence="5" id="KW-0560">Oxidoreductase</keyword>
<dbReference type="Gene3D" id="2.40.110.10">
    <property type="entry name" value="Butyryl-CoA Dehydrogenase, subunit A, domain 2"/>
    <property type="match status" value="1"/>
</dbReference>
<proteinExistence type="inferred from homology"/>
<evidence type="ECO:0000256" key="5">
    <source>
        <dbReference type="RuleBase" id="RU362125"/>
    </source>
</evidence>
<comment type="similarity">
    <text evidence="2 5">Belongs to the acyl-CoA dehydrogenase family.</text>
</comment>
<evidence type="ECO:0000313" key="9">
    <source>
        <dbReference type="EMBL" id="NYE56749.1"/>
    </source>
</evidence>
<dbReference type="Proteomes" id="UP000604066">
    <property type="component" value="Unassembled WGS sequence"/>
</dbReference>
<dbReference type="SUPFAM" id="SSF56645">
    <property type="entry name" value="Acyl-CoA dehydrogenase NM domain-like"/>
    <property type="match status" value="1"/>
</dbReference>
<feature type="domain" description="Acyl-CoA dehydrogenase/oxidase C-terminal" evidence="6">
    <location>
        <begin position="239"/>
        <end position="380"/>
    </location>
</feature>
<dbReference type="SUPFAM" id="SSF47203">
    <property type="entry name" value="Acyl-CoA dehydrogenase C-terminal domain-like"/>
    <property type="match status" value="1"/>
</dbReference>
<dbReference type="CDD" id="cd00567">
    <property type="entry name" value="ACAD"/>
    <property type="match status" value="1"/>
</dbReference>
<dbReference type="InterPro" id="IPR009075">
    <property type="entry name" value="AcylCo_DH/oxidase_C"/>
</dbReference>